<dbReference type="Pfam" id="PF14223">
    <property type="entry name" value="Retrotran_gag_2"/>
    <property type="match status" value="1"/>
</dbReference>
<name>A0AA88RTC4_9ASTE</name>
<evidence type="ECO:0000313" key="1">
    <source>
        <dbReference type="EMBL" id="KAK2985226.1"/>
    </source>
</evidence>
<sequence length="268" mass="30667">MEQDRGTNDWKAIAAKDVGVAETGTYHLNPNFGSFRRINLDLFHLHWLPRFPNYRGCRHKYGPDSQRFVLNKLFDSLVYKLNTSILNQMKGNVVKRRRNSVQKWGDSDGEAIVSRQIRQLVVVTVMHDDAASWLTGRMGGGRNKEADLTTMLLTGNSIQFIELMASEKAECLSVKLDGKHYSIWRFHFQYFVEGKGLWGYVDGSEPQPAAFQVKEATQWKVNNAKVISWILGSVDTSIGIPTRGLHTAKDMWEYLEKVYQQSNFSSRT</sequence>
<reference evidence="1" key="1">
    <citation type="submission" date="2022-12" db="EMBL/GenBank/DDBJ databases">
        <title>Draft genome assemblies for two species of Escallonia (Escalloniales).</title>
        <authorList>
            <person name="Chanderbali A."/>
            <person name="Dervinis C."/>
            <person name="Anghel I."/>
            <person name="Soltis D."/>
            <person name="Soltis P."/>
            <person name="Zapata F."/>
        </authorList>
    </citation>
    <scope>NUCLEOTIDE SEQUENCE</scope>
    <source>
        <strain evidence="1">UCBG92.1500</strain>
        <tissue evidence="1">Leaf</tissue>
    </source>
</reference>
<protein>
    <recommendedName>
        <fullName evidence="3">Retrotransposon Copia-like N-terminal domain-containing protein</fullName>
    </recommendedName>
</protein>
<keyword evidence="2" id="KW-1185">Reference proteome</keyword>
<organism evidence="1 2">
    <name type="scientific">Escallonia rubra</name>
    <dbReference type="NCBI Taxonomy" id="112253"/>
    <lineage>
        <taxon>Eukaryota</taxon>
        <taxon>Viridiplantae</taxon>
        <taxon>Streptophyta</taxon>
        <taxon>Embryophyta</taxon>
        <taxon>Tracheophyta</taxon>
        <taxon>Spermatophyta</taxon>
        <taxon>Magnoliopsida</taxon>
        <taxon>eudicotyledons</taxon>
        <taxon>Gunneridae</taxon>
        <taxon>Pentapetalae</taxon>
        <taxon>asterids</taxon>
        <taxon>campanulids</taxon>
        <taxon>Escalloniales</taxon>
        <taxon>Escalloniaceae</taxon>
        <taxon>Escallonia</taxon>
    </lineage>
</organism>
<comment type="caution">
    <text evidence="1">The sequence shown here is derived from an EMBL/GenBank/DDBJ whole genome shotgun (WGS) entry which is preliminary data.</text>
</comment>
<dbReference type="PANTHER" id="PTHR37610:SF77">
    <property type="entry name" value="INTEGRASE CATALYTIC DOMAIN-CONTAINING PROTEIN"/>
    <property type="match status" value="1"/>
</dbReference>
<evidence type="ECO:0000313" key="2">
    <source>
        <dbReference type="Proteomes" id="UP001187471"/>
    </source>
</evidence>
<proteinExistence type="predicted"/>
<dbReference type="EMBL" id="JAVXUO010001183">
    <property type="protein sequence ID" value="KAK2985226.1"/>
    <property type="molecule type" value="Genomic_DNA"/>
</dbReference>
<gene>
    <name evidence="1" type="ORF">RJ640_009329</name>
</gene>
<dbReference type="Proteomes" id="UP001187471">
    <property type="component" value="Unassembled WGS sequence"/>
</dbReference>
<evidence type="ECO:0008006" key="3">
    <source>
        <dbReference type="Google" id="ProtNLM"/>
    </source>
</evidence>
<dbReference type="PANTHER" id="PTHR37610">
    <property type="entry name" value="CCHC-TYPE DOMAIN-CONTAINING PROTEIN"/>
    <property type="match status" value="1"/>
</dbReference>
<dbReference type="AlphaFoldDB" id="A0AA88RTC4"/>
<accession>A0AA88RTC4</accession>